<dbReference type="EMBL" id="QZAV01000054">
    <property type="protein sequence ID" value="THX40208.1"/>
    <property type="molecule type" value="Genomic_DNA"/>
</dbReference>
<keyword evidence="3" id="KW-0732">Signal</keyword>
<evidence type="ECO:0000313" key="6">
    <source>
        <dbReference type="EMBL" id="THX40208.1"/>
    </source>
</evidence>
<feature type="domain" description="Carboxylesterase type B" evidence="4">
    <location>
        <begin position="118"/>
        <end position="229"/>
    </location>
</feature>
<dbReference type="Proteomes" id="UP000308953">
    <property type="component" value="Unassembled WGS sequence"/>
</dbReference>
<evidence type="ECO:0000256" key="1">
    <source>
        <dbReference type="ARBA" id="ARBA00005964"/>
    </source>
</evidence>
<gene>
    <name evidence="6" type="ORF">D6D10_03679</name>
    <name evidence="5" type="ORF">D6D24_03541</name>
</gene>
<dbReference type="PROSITE" id="PS00122">
    <property type="entry name" value="CARBOXYLESTERASE_B_1"/>
    <property type="match status" value="1"/>
</dbReference>
<dbReference type="Proteomes" id="UP000308014">
    <property type="component" value="Unassembled WGS sequence"/>
</dbReference>
<evidence type="ECO:0000256" key="2">
    <source>
        <dbReference type="ARBA" id="ARBA00022801"/>
    </source>
</evidence>
<dbReference type="InterPro" id="IPR029058">
    <property type="entry name" value="AB_hydrolase_fold"/>
</dbReference>
<feature type="signal peptide" evidence="3">
    <location>
        <begin position="1"/>
        <end position="23"/>
    </location>
</feature>
<dbReference type="SUPFAM" id="SSF53474">
    <property type="entry name" value="alpha/beta-Hydrolases"/>
    <property type="match status" value="1"/>
</dbReference>
<dbReference type="InterPro" id="IPR002018">
    <property type="entry name" value="CarbesteraseB"/>
</dbReference>
<dbReference type="OrthoDB" id="408631at2759"/>
<evidence type="ECO:0000313" key="8">
    <source>
        <dbReference type="Proteomes" id="UP000308953"/>
    </source>
</evidence>
<sequence length="296" mass="31164">MPATNSAYTLLSVIAALSSISDAAPLEVDLGYVGVRGLRNETTGVNSYLGISFAAPPRAPIAIESQNKYTKGQIPNASSHNVQCIQGTPQWSEVVPILTTALASGGASIKSIFRYSSIHEGGYTLGHGANAAAGSNFVNRSDGGMIFVTIQYRLGGYGFLSPDAIEEDGAPNAGLLGVRAATEWVQRNIRAFGGDPSKITIRGGSAGGGAVANQQTISLSEEALTNAIDASYEIGYAQGLYTYGDFYYGPTVDGRIVQHLPSRELEAGNFAKVPLITDHTTFERAGFSNFNTRTLQ</sequence>
<dbReference type="AlphaFoldDB" id="A0A4V4K072"/>
<dbReference type="InterPro" id="IPR050309">
    <property type="entry name" value="Type-B_Carboxylest/Lipase"/>
</dbReference>
<keyword evidence="2 3" id="KW-0378">Hydrolase</keyword>
<feature type="chain" id="PRO_5044355764" description="Carboxylic ester hydrolase" evidence="3">
    <location>
        <begin position="24"/>
        <end position="296"/>
    </location>
</feature>
<dbReference type="EMBL" id="QZAJ01000092">
    <property type="protein sequence ID" value="THW18131.1"/>
    <property type="molecule type" value="Genomic_DNA"/>
</dbReference>
<evidence type="ECO:0000256" key="3">
    <source>
        <dbReference type="RuleBase" id="RU361235"/>
    </source>
</evidence>
<evidence type="ECO:0000313" key="5">
    <source>
        <dbReference type="EMBL" id="THW18131.1"/>
    </source>
</evidence>
<dbReference type="GO" id="GO:0016787">
    <property type="term" value="F:hydrolase activity"/>
    <property type="evidence" value="ECO:0007669"/>
    <property type="project" value="UniProtKB-KW"/>
</dbReference>
<name>A0A4V4K072_AURPU</name>
<comment type="caution">
    <text evidence="6">The sequence shown here is derived from an EMBL/GenBank/DDBJ whole genome shotgun (WGS) entry which is preliminary data.</text>
</comment>
<dbReference type="Pfam" id="PF00135">
    <property type="entry name" value="COesterase"/>
    <property type="match status" value="1"/>
</dbReference>
<organism evidence="6 8">
    <name type="scientific">Aureobasidium pullulans</name>
    <name type="common">Black yeast</name>
    <name type="synonym">Pullularia pullulans</name>
    <dbReference type="NCBI Taxonomy" id="5580"/>
    <lineage>
        <taxon>Eukaryota</taxon>
        <taxon>Fungi</taxon>
        <taxon>Dikarya</taxon>
        <taxon>Ascomycota</taxon>
        <taxon>Pezizomycotina</taxon>
        <taxon>Dothideomycetes</taxon>
        <taxon>Dothideomycetidae</taxon>
        <taxon>Dothideales</taxon>
        <taxon>Saccotheciaceae</taxon>
        <taxon>Aureobasidium</taxon>
    </lineage>
</organism>
<reference evidence="7 8" key="1">
    <citation type="submission" date="2018-10" db="EMBL/GenBank/DDBJ databases">
        <title>Fifty Aureobasidium pullulans genomes reveal a recombining polyextremotolerant generalist.</title>
        <authorList>
            <person name="Gostincar C."/>
            <person name="Turk M."/>
            <person name="Zajc J."/>
            <person name="Gunde-Cimerman N."/>
        </authorList>
    </citation>
    <scope>NUCLEOTIDE SEQUENCE [LARGE SCALE GENOMIC DNA]</scope>
    <source>
        <strain evidence="5 7">EXF-11318</strain>
        <strain evidence="6 8">EXF-9785</strain>
    </source>
</reference>
<proteinExistence type="inferred from homology"/>
<evidence type="ECO:0000313" key="7">
    <source>
        <dbReference type="Proteomes" id="UP000308014"/>
    </source>
</evidence>
<accession>A0A4V4K072</accession>
<dbReference type="Gene3D" id="3.40.50.1820">
    <property type="entry name" value="alpha/beta hydrolase"/>
    <property type="match status" value="2"/>
</dbReference>
<protein>
    <recommendedName>
        <fullName evidence="3">Carboxylic ester hydrolase</fullName>
        <ecNumber evidence="3">3.1.1.-</ecNumber>
    </recommendedName>
</protein>
<dbReference type="InterPro" id="IPR019826">
    <property type="entry name" value="Carboxylesterase_B_AS"/>
</dbReference>
<dbReference type="PANTHER" id="PTHR11559">
    <property type="entry name" value="CARBOXYLESTERASE"/>
    <property type="match status" value="1"/>
</dbReference>
<evidence type="ECO:0000259" key="4">
    <source>
        <dbReference type="Pfam" id="PF00135"/>
    </source>
</evidence>
<dbReference type="EC" id="3.1.1.-" evidence="3"/>
<comment type="similarity">
    <text evidence="1 3">Belongs to the type-B carboxylesterase/lipase family.</text>
</comment>